<dbReference type="AlphaFoldDB" id="A0A1H1ERS0"/>
<dbReference type="SUPFAM" id="SSF102588">
    <property type="entry name" value="LmbE-like"/>
    <property type="match status" value="1"/>
</dbReference>
<dbReference type="PANTHER" id="PTHR12993">
    <property type="entry name" value="N-ACETYLGLUCOSAMINYL-PHOSPHATIDYLINOSITOL DE-N-ACETYLASE-RELATED"/>
    <property type="match status" value="1"/>
</dbReference>
<sequence length="258" mass="27974">MSSVVALNAHPDDETLLGGGTLARLAAEGHRVVIVVATDGMMDGDEESDPRLRLDELSDAAAELGVHEVRWLGYADSGHGGELYPDPAGRVRLARAGIDEPAERLAAILREVSAELLVGSDEAGGYRHRDHMAVHHIARRAAALTGVRLVEATAPRESVLRILTGVARIRVMSREDLDQARTWFTPAAEITHRIDVRRYVAAKQRALAAHRSEIAKDGTIARVLRTVSRVPAWTIAPMVGTEYYVEPAGPTSPPDRLL</sequence>
<proteinExistence type="predicted"/>
<evidence type="ECO:0000256" key="1">
    <source>
        <dbReference type="ARBA" id="ARBA00022833"/>
    </source>
</evidence>
<evidence type="ECO:0000313" key="3">
    <source>
        <dbReference type="Proteomes" id="UP000183053"/>
    </source>
</evidence>
<dbReference type="GO" id="GO:0016811">
    <property type="term" value="F:hydrolase activity, acting on carbon-nitrogen (but not peptide) bonds, in linear amides"/>
    <property type="evidence" value="ECO:0007669"/>
    <property type="project" value="TreeGrafter"/>
</dbReference>
<reference evidence="3" key="1">
    <citation type="submission" date="2016-10" db="EMBL/GenBank/DDBJ databases">
        <authorList>
            <person name="Varghese N."/>
            <person name="Submissions S."/>
        </authorList>
    </citation>
    <scope>NUCLEOTIDE SEQUENCE [LARGE SCALE GENOMIC DNA]</scope>
    <source>
        <strain evidence="3">DSM 44142</strain>
    </source>
</reference>
<keyword evidence="1" id="KW-0862">Zinc</keyword>
<dbReference type="InterPro" id="IPR024078">
    <property type="entry name" value="LmbE-like_dom_sf"/>
</dbReference>
<dbReference type="RefSeq" id="WP_068534690.1">
    <property type="nucleotide sequence ID" value="NZ_FNLF01000002.1"/>
</dbReference>
<keyword evidence="3" id="KW-1185">Reference proteome</keyword>
<protein>
    <submittedName>
        <fullName evidence="2">N-acetylglucosaminyl deacetylase, LmbE family</fullName>
    </submittedName>
</protein>
<organism evidence="2 3">
    <name type="scientific">Tsukamurella pulmonis</name>
    <dbReference type="NCBI Taxonomy" id="47312"/>
    <lineage>
        <taxon>Bacteria</taxon>
        <taxon>Bacillati</taxon>
        <taxon>Actinomycetota</taxon>
        <taxon>Actinomycetes</taxon>
        <taxon>Mycobacteriales</taxon>
        <taxon>Tsukamurellaceae</taxon>
        <taxon>Tsukamurella</taxon>
    </lineage>
</organism>
<dbReference type="Proteomes" id="UP000183053">
    <property type="component" value="Unassembled WGS sequence"/>
</dbReference>
<accession>A0A1H1ERS0</accession>
<dbReference type="PANTHER" id="PTHR12993:SF11">
    <property type="entry name" value="N-ACETYLGLUCOSAMINYL-PHOSPHATIDYLINOSITOL DE-N-ACETYLASE"/>
    <property type="match status" value="1"/>
</dbReference>
<evidence type="ECO:0000313" key="2">
    <source>
        <dbReference type="EMBL" id="SDQ91447.1"/>
    </source>
</evidence>
<dbReference type="STRING" id="47312.SAMN04489765_2330"/>
<dbReference type="EMBL" id="FNLF01000002">
    <property type="protein sequence ID" value="SDQ91447.1"/>
    <property type="molecule type" value="Genomic_DNA"/>
</dbReference>
<dbReference type="InterPro" id="IPR003737">
    <property type="entry name" value="GlcNAc_PI_deacetylase-related"/>
</dbReference>
<gene>
    <name evidence="2" type="ORF">SAMN04489765_2330</name>
</gene>
<dbReference type="GO" id="GO:0016137">
    <property type="term" value="P:glycoside metabolic process"/>
    <property type="evidence" value="ECO:0007669"/>
    <property type="project" value="UniProtKB-ARBA"/>
</dbReference>
<dbReference type="Pfam" id="PF02585">
    <property type="entry name" value="PIG-L"/>
    <property type="match status" value="1"/>
</dbReference>
<dbReference type="OrthoDB" id="158614at2"/>
<dbReference type="Gene3D" id="3.40.50.10320">
    <property type="entry name" value="LmbE-like"/>
    <property type="match status" value="1"/>
</dbReference>
<name>A0A1H1ERS0_9ACTN</name>